<dbReference type="AlphaFoldDB" id="A0A0F3L0A1"/>
<keyword evidence="2" id="KW-1185">Reference proteome</keyword>
<accession>A0A0F3L0A1</accession>
<dbReference type="InterPro" id="IPR009097">
    <property type="entry name" value="Cyclic_Pdiesterase"/>
</dbReference>
<proteinExistence type="predicted"/>
<dbReference type="EMBL" id="JZRB01000003">
    <property type="protein sequence ID" value="KJV36903.1"/>
    <property type="molecule type" value="Genomic_DNA"/>
</dbReference>
<protein>
    <recommendedName>
        <fullName evidence="3">2'-5' RNA ligase</fullName>
    </recommendedName>
</protein>
<sequence>MSRTLLALQVPDAEPLVGDLRARLDPSAKLGLGPHFTLVYPFHDSQAITQAHRDALGEVASRHAAMTFRLDRVGTFPSTVWVAPSNDAGIIALAHALEAAFPDRPRTGRQFDHFTPHLSVARNVRHADDRDAISHTLEERLSHRHAVCHCEAIDIMARLESGWHSIGRFPLKGATG</sequence>
<evidence type="ECO:0000313" key="2">
    <source>
        <dbReference type="Proteomes" id="UP000033651"/>
    </source>
</evidence>
<gene>
    <name evidence="1" type="ORF">VI08_01495</name>
</gene>
<dbReference type="Gene3D" id="3.90.1140.10">
    <property type="entry name" value="Cyclic phosphodiesterase"/>
    <property type="match status" value="1"/>
</dbReference>
<dbReference type="SUPFAM" id="SSF55144">
    <property type="entry name" value="LigT-like"/>
    <property type="match status" value="1"/>
</dbReference>
<dbReference type="RefSeq" id="WP_045827776.1">
    <property type="nucleotide sequence ID" value="NZ_JZRB01000003.1"/>
</dbReference>
<evidence type="ECO:0008006" key="3">
    <source>
        <dbReference type="Google" id="ProtNLM"/>
    </source>
</evidence>
<dbReference type="Proteomes" id="UP000033651">
    <property type="component" value="Unassembled WGS sequence"/>
</dbReference>
<organism evidence="1 2">
    <name type="scientific">Luteibacter yeojuensis</name>
    <dbReference type="NCBI Taxonomy" id="345309"/>
    <lineage>
        <taxon>Bacteria</taxon>
        <taxon>Pseudomonadati</taxon>
        <taxon>Pseudomonadota</taxon>
        <taxon>Gammaproteobacteria</taxon>
        <taxon>Lysobacterales</taxon>
        <taxon>Rhodanobacteraceae</taxon>
        <taxon>Luteibacter</taxon>
    </lineage>
</organism>
<name>A0A0F3L0A1_9GAMM</name>
<dbReference type="OrthoDB" id="7210484at2"/>
<dbReference type="Pfam" id="PF13563">
    <property type="entry name" value="2_5_RNA_ligase2"/>
    <property type="match status" value="1"/>
</dbReference>
<comment type="caution">
    <text evidence="1">The sequence shown here is derived from an EMBL/GenBank/DDBJ whole genome shotgun (WGS) entry which is preliminary data.</text>
</comment>
<evidence type="ECO:0000313" key="1">
    <source>
        <dbReference type="EMBL" id="KJV36903.1"/>
    </source>
</evidence>
<dbReference type="PATRIC" id="fig|345309.4.peg.2168"/>
<reference evidence="1 2" key="1">
    <citation type="submission" date="2015-03" db="EMBL/GenBank/DDBJ databases">
        <title>Draft genome sequence of Luteibacter yeojuensis strain SU11.</title>
        <authorList>
            <person name="Sulaiman J."/>
            <person name="Priya K."/>
            <person name="Chan K.-G."/>
        </authorList>
    </citation>
    <scope>NUCLEOTIDE SEQUENCE [LARGE SCALE GENOMIC DNA]</scope>
    <source>
        <strain evidence="1 2">SU11</strain>
    </source>
</reference>